<dbReference type="AlphaFoldDB" id="A0A3P6VDA3"/>
<protein>
    <submittedName>
        <fullName evidence="1">Uncharacterized protein</fullName>
    </submittedName>
</protein>
<dbReference type="OrthoDB" id="6263911at2759"/>
<dbReference type="Proteomes" id="UP000281553">
    <property type="component" value="Unassembled WGS sequence"/>
</dbReference>
<reference evidence="1 2" key="1">
    <citation type="submission" date="2018-11" db="EMBL/GenBank/DDBJ databases">
        <authorList>
            <consortium name="Pathogen Informatics"/>
        </authorList>
    </citation>
    <scope>NUCLEOTIDE SEQUENCE [LARGE SCALE GENOMIC DNA]</scope>
</reference>
<organism evidence="1 2">
    <name type="scientific">Dibothriocephalus latus</name>
    <name type="common">Fish tapeworm</name>
    <name type="synonym">Diphyllobothrium latum</name>
    <dbReference type="NCBI Taxonomy" id="60516"/>
    <lineage>
        <taxon>Eukaryota</taxon>
        <taxon>Metazoa</taxon>
        <taxon>Spiralia</taxon>
        <taxon>Lophotrochozoa</taxon>
        <taxon>Platyhelminthes</taxon>
        <taxon>Cestoda</taxon>
        <taxon>Eucestoda</taxon>
        <taxon>Diphyllobothriidea</taxon>
        <taxon>Diphyllobothriidae</taxon>
        <taxon>Dibothriocephalus</taxon>
    </lineage>
</organism>
<dbReference type="EMBL" id="UYRU01045021">
    <property type="protein sequence ID" value="VDK88401.1"/>
    <property type="molecule type" value="Genomic_DNA"/>
</dbReference>
<evidence type="ECO:0000313" key="1">
    <source>
        <dbReference type="EMBL" id="VDK88401.1"/>
    </source>
</evidence>
<evidence type="ECO:0000313" key="2">
    <source>
        <dbReference type="Proteomes" id="UP000281553"/>
    </source>
</evidence>
<name>A0A3P6VDA3_DIBLA</name>
<sequence>MEAAADAYQEVSTGFIQALFRPLLIFLSSNSMDNSPTLTDQLANILADVGRPDISESGIVLNTVLFYLSPRLFQLTKCAKQLEAAIRQLADRITDVAIEHCILVTLQPPRASMSALMRRLEIGAEDYTEPAIPSPVRFANTAWHNVEELEGLRRDIWLTLETAYICLLRSSETTNDVTGCDLLSVDLQNLHSSGLMLVQCLVGLTAPFDDIAAIHMTDGFYANGVSDGFEENFEHCNWLKVLDPKLFPQQSSPSDSELSACRTRVALSNFAAGLHFDSITALNLIFAQNARLSRILLAPPSWMTFCFPENCAFFTDVASIYKAFYRIFATCPEHDDYYSALLLPLLQSLSSVECLDVQTQFPLLPNFPAWLSALLDFLGDFLDEIYGRFHSIVLQRLAFDDSLSSERATELLSQFQGIESLVKNLPLPQTPAVWLRVFPEGRLPCSCSFALTASLLEPVEIDSKPCEPTEGDNSNGGSFAVAFKHTLIDCIVDLLSVPVQALPEGLLLFFNNLDKFAKAEGSPLSCFRFLGNHAVTHFLLLAFWWKIGSQTSVWKQRKEAGMNADASDPLWPQKLVMFAVIAYMINSEVQPEMEIELSEICTLFTLALAANVFSRLAVDVKDVL</sequence>
<keyword evidence="2" id="KW-1185">Reference proteome</keyword>
<proteinExistence type="predicted"/>
<gene>
    <name evidence="1" type="ORF">DILT_LOCUS4201</name>
</gene>
<accession>A0A3P6VDA3</accession>